<proteinExistence type="predicted"/>
<dbReference type="EMBL" id="MKHE01000014">
    <property type="protein sequence ID" value="OWK08638.1"/>
    <property type="molecule type" value="Genomic_DNA"/>
</dbReference>
<name>A0A212CRK9_CEREH</name>
<evidence type="ECO:0000313" key="2">
    <source>
        <dbReference type="Proteomes" id="UP000242450"/>
    </source>
</evidence>
<protein>
    <submittedName>
        <fullName evidence="1">Uncharacterized protein</fullName>
    </submittedName>
</protein>
<reference evidence="1 2" key="1">
    <citation type="journal article" date="2018" name="Mol. Genet. Genomics">
        <title>The red deer Cervus elaphus genome CerEla1.0: sequencing, annotating, genes, and chromosomes.</title>
        <authorList>
            <person name="Bana N.A."/>
            <person name="Nyiri A."/>
            <person name="Nagy J."/>
            <person name="Frank K."/>
            <person name="Nagy T."/>
            <person name="Steger V."/>
            <person name="Schiller M."/>
            <person name="Lakatos P."/>
            <person name="Sugar L."/>
            <person name="Horn P."/>
            <person name="Barta E."/>
            <person name="Orosz L."/>
        </authorList>
    </citation>
    <scope>NUCLEOTIDE SEQUENCE [LARGE SCALE GENOMIC DNA]</scope>
    <source>
        <strain evidence="1">Hungarian</strain>
    </source>
</reference>
<accession>A0A212CRK9</accession>
<organism evidence="1 2">
    <name type="scientific">Cervus elaphus hippelaphus</name>
    <name type="common">European red deer</name>
    <dbReference type="NCBI Taxonomy" id="46360"/>
    <lineage>
        <taxon>Eukaryota</taxon>
        <taxon>Metazoa</taxon>
        <taxon>Chordata</taxon>
        <taxon>Craniata</taxon>
        <taxon>Vertebrata</taxon>
        <taxon>Euteleostomi</taxon>
        <taxon>Mammalia</taxon>
        <taxon>Eutheria</taxon>
        <taxon>Laurasiatheria</taxon>
        <taxon>Artiodactyla</taxon>
        <taxon>Ruminantia</taxon>
        <taxon>Pecora</taxon>
        <taxon>Cervidae</taxon>
        <taxon>Cervinae</taxon>
        <taxon>Cervus</taxon>
    </lineage>
</organism>
<sequence>MRQRLKLELL</sequence>
<gene>
    <name evidence="1" type="ORF">Celaphus_00010773</name>
</gene>
<comment type="caution">
    <text evidence="1">The sequence shown here is derived from an EMBL/GenBank/DDBJ whole genome shotgun (WGS) entry which is preliminary data.</text>
</comment>
<evidence type="ECO:0000313" key="1">
    <source>
        <dbReference type="EMBL" id="OWK08638.1"/>
    </source>
</evidence>
<dbReference type="Proteomes" id="UP000242450">
    <property type="component" value="Chromosome 14"/>
</dbReference>
<keyword evidence="2" id="KW-1185">Reference proteome</keyword>